<evidence type="ECO:0000313" key="2">
    <source>
        <dbReference type="WBParaSite" id="nRc.2.0.1.t44737-RA"/>
    </source>
</evidence>
<reference evidence="2" key="1">
    <citation type="submission" date="2022-11" db="UniProtKB">
        <authorList>
            <consortium name="WormBaseParasite"/>
        </authorList>
    </citation>
    <scope>IDENTIFICATION</scope>
</reference>
<dbReference type="AlphaFoldDB" id="A0A915L2M1"/>
<protein>
    <submittedName>
        <fullName evidence="2">Uncharacterized protein</fullName>
    </submittedName>
</protein>
<accession>A0A915L2M1</accession>
<evidence type="ECO:0000313" key="1">
    <source>
        <dbReference type="Proteomes" id="UP000887565"/>
    </source>
</evidence>
<organism evidence="1 2">
    <name type="scientific">Romanomermis culicivorax</name>
    <name type="common">Nematode worm</name>
    <dbReference type="NCBI Taxonomy" id="13658"/>
    <lineage>
        <taxon>Eukaryota</taxon>
        <taxon>Metazoa</taxon>
        <taxon>Ecdysozoa</taxon>
        <taxon>Nematoda</taxon>
        <taxon>Enoplea</taxon>
        <taxon>Dorylaimia</taxon>
        <taxon>Mermithida</taxon>
        <taxon>Mermithoidea</taxon>
        <taxon>Mermithidae</taxon>
        <taxon>Romanomermis</taxon>
    </lineage>
</organism>
<name>A0A915L2M1_ROMCU</name>
<dbReference type="WBParaSite" id="nRc.2.0.1.t44737-RA">
    <property type="protein sequence ID" value="nRc.2.0.1.t44737-RA"/>
    <property type="gene ID" value="nRc.2.0.1.g44737"/>
</dbReference>
<proteinExistence type="predicted"/>
<sequence length="85" mass="9770">MDGAASNILLEDVHIVHFFQTNPNTKRWYRAVLRDAGRRRLLVWIEQPAPRGAPWYSAVKYDRAFTLASVLLWSVGRCKATPTDQ</sequence>
<keyword evidence="1" id="KW-1185">Reference proteome</keyword>
<dbReference type="Proteomes" id="UP000887565">
    <property type="component" value="Unplaced"/>
</dbReference>